<evidence type="ECO:0008006" key="4">
    <source>
        <dbReference type="Google" id="ProtNLM"/>
    </source>
</evidence>
<reference evidence="2 3" key="1">
    <citation type="submission" date="2020-09" db="EMBL/GenBank/DDBJ databases">
        <title>Mannheimia bovis sp.nov., isolated from a cow.</title>
        <authorList>
            <person name="Li F."/>
        </authorList>
    </citation>
    <scope>NUCLEOTIDE SEQUENCE [LARGE SCALE GENOMIC DNA]</scope>
    <source>
        <strain evidence="2 3">ZY190616</strain>
    </source>
</reference>
<organism evidence="2 3">
    <name type="scientific">Mannheimia bovis</name>
    <dbReference type="NCBI Taxonomy" id="2770636"/>
    <lineage>
        <taxon>Bacteria</taxon>
        <taxon>Pseudomonadati</taxon>
        <taxon>Pseudomonadota</taxon>
        <taxon>Gammaproteobacteria</taxon>
        <taxon>Pasteurellales</taxon>
        <taxon>Pasteurellaceae</taxon>
        <taxon>Mannheimia</taxon>
    </lineage>
</organism>
<evidence type="ECO:0000313" key="2">
    <source>
        <dbReference type="EMBL" id="QNS14934.1"/>
    </source>
</evidence>
<keyword evidence="3" id="KW-1185">Reference proteome</keyword>
<dbReference type="AlphaFoldDB" id="A0A7H1C1S9"/>
<name>A0A7H1C1S9_9PAST</name>
<feature type="chain" id="PRO_5028925390" description="PepSY domain-containing protein" evidence="1">
    <location>
        <begin position="22"/>
        <end position="121"/>
    </location>
</feature>
<accession>A0A7H1C1S9</accession>
<dbReference type="Proteomes" id="UP000576260">
    <property type="component" value="Chromosome"/>
</dbReference>
<sequence>MKNLNKALLILTTFASATAFAQAVAVPEEIYQPQGKLIKSELQGKNEFEVEYHVKGTDVRGLAEKAIEHAKSKGFDLVKSEIKDRDADLKFKRNQQELDVDIELEGKDHIEYKAELDLDNK</sequence>
<proteinExistence type="predicted"/>
<dbReference type="EMBL" id="CP061280">
    <property type="protein sequence ID" value="QNS14934.1"/>
    <property type="molecule type" value="Genomic_DNA"/>
</dbReference>
<dbReference type="KEGG" id="mbos:ICJ55_09330"/>
<feature type="signal peptide" evidence="1">
    <location>
        <begin position="1"/>
        <end position="21"/>
    </location>
</feature>
<gene>
    <name evidence="2" type="ORF">ICJ55_09330</name>
</gene>
<keyword evidence="1" id="KW-0732">Signal</keyword>
<evidence type="ECO:0000313" key="3">
    <source>
        <dbReference type="Proteomes" id="UP000576260"/>
    </source>
</evidence>
<protein>
    <recommendedName>
        <fullName evidence="4">PepSY domain-containing protein</fullName>
    </recommendedName>
</protein>
<evidence type="ECO:0000256" key="1">
    <source>
        <dbReference type="SAM" id="SignalP"/>
    </source>
</evidence>
<dbReference type="RefSeq" id="WP_188156553.1">
    <property type="nucleotide sequence ID" value="NZ_CP061280.1"/>
</dbReference>